<name>A0A559MJ29_9HELO</name>
<gene>
    <name evidence="2" type="ORF">LAWI1_G001123</name>
</gene>
<organism evidence="2 3">
    <name type="scientific">Lachnellula willkommii</name>
    <dbReference type="NCBI Taxonomy" id="215461"/>
    <lineage>
        <taxon>Eukaryota</taxon>
        <taxon>Fungi</taxon>
        <taxon>Dikarya</taxon>
        <taxon>Ascomycota</taxon>
        <taxon>Pezizomycotina</taxon>
        <taxon>Leotiomycetes</taxon>
        <taxon>Helotiales</taxon>
        <taxon>Lachnaceae</taxon>
        <taxon>Lachnellula</taxon>
    </lineage>
</organism>
<reference evidence="2 3" key="1">
    <citation type="submission" date="2018-05" db="EMBL/GenBank/DDBJ databases">
        <title>Genome sequencing and assembly of the regulated plant pathogen Lachnellula willkommii and related sister species for the development of diagnostic species identification markers.</title>
        <authorList>
            <person name="Giroux E."/>
            <person name="Bilodeau G."/>
        </authorList>
    </citation>
    <scope>NUCLEOTIDE SEQUENCE [LARGE SCALE GENOMIC DNA]</scope>
    <source>
        <strain evidence="2 3">CBS 172.35</strain>
    </source>
</reference>
<accession>A0A559MJ29</accession>
<evidence type="ECO:0000256" key="1">
    <source>
        <dbReference type="SAM" id="MobiDB-lite"/>
    </source>
</evidence>
<feature type="compositionally biased region" description="Low complexity" evidence="1">
    <location>
        <begin position="173"/>
        <end position="191"/>
    </location>
</feature>
<comment type="caution">
    <text evidence="2">The sequence shown here is derived from an EMBL/GenBank/DDBJ whole genome shotgun (WGS) entry which is preliminary data.</text>
</comment>
<dbReference type="AlphaFoldDB" id="A0A559MJ29"/>
<feature type="compositionally biased region" description="Basic and acidic residues" evidence="1">
    <location>
        <begin position="128"/>
        <end position="151"/>
    </location>
</feature>
<dbReference type="EMBL" id="QGML01000212">
    <property type="protein sequence ID" value="TVY92966.1"/>
    <property type="molecule type" value="Genomic_DNA"/>
</dbReference>
<evidence type="ECO:0000313" key="2">
    <source>
        <dbReference type="EMBL" id="TVY92966.1"/>
    </source>
</evidence>
<keyword evidence="3" id="KW-1185">Reference proteome</keyword>
<dbReference type="Proteomes" id="UP000315522">
    <property type="component" value="Unassembled WGS sequence"/>
</dbReference>
<feature type="compositionally biased region" description="Polar residues" evidence="1">
    <location>
        <begin position="39"/>
        <end position="59"/>
    </location>
</feature>
<evidence type="ECO:0000313" key="3">
    <source>
        <dbReference type="Proteomes" id="UP000315522"/>
    </source>
</evidence>
<feature type="compositionally biased region" description="Polar residues" evidence="1">
    <location>
        <begin position="104"/>
        <end position="126"/>
    </location>
</feature>
<proteinExistence type="predicted"/>
<feature type="region of interest" description="Disordered" evidence="1">
    <location>
        <begin position="1"/>
        <end position="276"/>
    </location>
</feature>
<sequence length="276" mass="27791">MSNQQQSKADLIAERQSNLPLPEDPPVASDWNSADARTVNVSSSERQSEISTGDASSTGLREPATGGSGVTDPNAPSIEESTGAVANDSLAAESTRADGGFASNRGSEPQGVSGSNSTFANKNTSGARRLDPASDAEARQAEGDWAEEKKLGGAGTGSYPDAAGGQAKGLAVTDTQGSSQTGGASSNAGTAPSYVASQYVDGAGPKGNNLTEGGFESNDSKNASWNQDIGGENDPGRLAEQKFERQNAGVGSAGQPRQKGVSGDNSYDALGGDTQA</sequence>
<protein>
    <submittedName>
        <fullName evidence="2">Uncharacterized protein</fullName>
    </submittedName>
</protein>
<feature type="compositionally biased region" description="Basic and acidic residues" evidence="1">
    <location>
        <begin position="234"/>
        <end position="245"/>
    </location>
</feature>